<name>A0ABD7F490_9GAMM</name>
<dbReference type="AlphaFoldDB" id="A0ABD7F490"/>
<sequence>MNPTPKTVYSQLFDEMNSNLVKTTSEFKLHSWRRKINQLENVDYLEYKFAKSFLFLYENKFELALEEIDSLIAQTVDSEILSQCYFLKAIASVSHGKYIDAIEFSWLAFEYSRLMVYYSWMLSTASNFLIYDKRLEDMKSFNQDQIKTSSEALIAIEKNIKFFNINGFNLNLYRDLNSRIHSLFFSNCIGNLGTFTEQTDSGFITILFNKNLDLEMIEKLNDGVNEIQLSLLDDYDFDDILRYPVVFTSEDYGRLI</sequence>
<evidence type="ECO:0000313" key="1">
    <source>
        <dbReference type="EMBL" id="QXZ23290.1"/>
    </source>
</evidence>
<dbReference type="Proteomes" id="UP000827069">
    <property type="component" value="Chromosome"/>
</dbReference>
<accession>A0ABD7F490</accession>
<dbReference type="RefSeq" id="WP_005003628.1">
    <property type="nucleotide sequence ID" value="NZ_CP079898.1"/>
</dbReference>
<organism evidence="1 2">
    <name type="scientific">Acinetobacter septicus</name>
    <dbReference type="NCBI Taxonomy" id="465797"/>
    <lineage>
        <taxon>Bacteria</taxon>
        <taxon>Pseudomonadati</taxon>
        <taxon>Pseudomonadota</taxon>
        <taxon>Gammaproteobacteria</taxon>
        <taxon>Moraxellales</taxon>
        <taxon>Moraxellaceae</taxon>
        <taxon>Acinetobacter</taxon>
    </lineage>
</organism>
<evidence type="ECO:0000313" key="2">
    <source>
        <dbReference type="Proteomes" id="UP000827069"/>
    </source>
</evidence>
<protein>
    <submittedName>
        <fullName evidence="1">Uncharacterized protein</fullName>
    </submittedName>
</protein>
<gene>
    <name evidence="1" type="ORF">I6L31_00300</name>
</gene>
<keyword evidence="2" id="KW-1185">Reference proteome</keyword>
<reference evidence="1 2" key="1">
    <citation type="submission" date="2021-07" db="EMBL/GenBank/DDBJ databases">
        <title>FDA dAtabase for Regulatory Grade micrObial Sequences (FDA-ARGOS): Supporting development and validation of Infectious Disease Dx tests.</title>
        <authorList>
            <person name="Sproer C."/>
            <person name="Gronow S."/>
            <person name="Severitt S."/>
            <person name="Schroder I."/>
            <person name="Tallon L."/>
            <person name="Sadzewicz L."/>
            <person name="Zhao X."/>
            <person name="Boylan J."/>
            <person name="Ott S."/>
            <person name="Bowen H."/>
            <person name="Vavikolanu K."/>
            <person name="Mehta A."/>
            <person name="Aluvathingal J."/>
            <person name="Nadendla S."/>
            <person name="Lowell S."/>
            <person name="Myers T."/>
            <person name="Yan Y."/>
        </authorList>
    </citation>
    <scope>NUCLEOTIDE SEQUENCE [LARGE SCALE GENOMIC DNA]</scope>
    <source>
        <strain evidence="1 2">FDAARGOS_1401</strain>
    </source>
</reference>
<proteinExistence type="predicted"/>
<dbReference type="EMBL" id="CP079898">
    <property type="protein sequence ID" value="QXZ23290.1"/>
    <property type="molecule type" value="Genomic_DNA"/>
</dbReference>